<reference evidence="1 2" key="1">
    <citation type="submission" date="2020-06" db="EMBL/GenBank/DDBJ databases">
        <title>Actinomadura xiongansis sp. nov., isolated from soil of Baiyangdian.</title>
        <authorList>
            <person name="Zhang X."/>
        </authorList>
    </citation>
    <scope>NUCLEOTIDE SEQUENCE [LARGE SCALE GENOMIC DNA]</scope>
    <source>
        <strain evidence="1 2">HBUM206468</strain>
    </source>
</reference>
<keyword evidence="2" id="KW-1185">Reference proteome</keyword>
<protein>
    <submittedName>
        <fullName evidence="1">Uncharacterized protein</fullName>
    </submittedName>
</protein>
<comment type="caution">
    <text evidence="1">The sequence shown here is derived from an EMBL/GenBank/DDBJ whole genome shotgun (WGS) entry which is preliminary data.</text>
</comment>
<dbReference type="RefSeq" id="WP_187243512.1">
    <property type="nucleotide sequence ID" value="NZ_BAAAOK010000009.1"/>
</dbReference>
<proteinExistence type="predicted"/>
<dbReference type="Proteomes" id="UP000805614">
    <property type="component" value="Unassembled WGS sequence"/>
</dbReference>
<gene>
    <name evidence="1" type="ORF">HKK74_13465</name>
</gene>
<organism evidence="1 2">
    <name type="scientific">Actinomadura alba</name>
    <dbReference type="NCBI Taxonomy" id="406431"/>
    <lineage>
        <taxon>Bacteria</taxon>
        <taxon>Bacillati</taxon>
        <taxon>Actinomycetota</taxon>
        <taxon>Actinomycetes</taxon>
        <taxon>Streptosporangiales</taxon>
        <taxon>Thermomonosporaceae</taxon>
        <taxon>Actinomadura</taxon>
    </lineage>
</organism>
<name>A0ABR7LNS2_9ACTN</name>
<evidence type="ECO:0000313" key="2">
    <source>
        <dbReference type="Proteomes" id="UP000805614"/>
    </source>
</evidence>
<sequence>MTADRTIARPYATQPSGPRVDFTASPYFPFAGGPHRGAYCNTADLLAFARALRDGTLLTSAYAASSPTAR</sequence>
<dbReference type="EMBL" id="JABVEC010000008">
    <property type="protein sequence ID" value="MBC6466507.1"/>
    <property type="molecule type" value="Genomic_DNA"/>
</dbReference>
<accession>A0ABR7LNS2</accession>
<evidence type="ECO:0000313" key="1">
    <source>
        <dbReference type="EMBL" id="MBC6466507.1"/>
    </source>
</evidence>